<dbReference type="GO" id="GO:0005506">
    <property type="term" value="F:iron ion binding"/>
    <property type="evidence" value="ECO:0007669"/>
    <property type="project" value="InterPro"/>
</dbReference>
<reference evidence="1" key="1">
    <citation type="submission" date="2022-08" db="EMBL/GenBank/DDBJ databases">
        <authorList>
            <person name="Gutierrez-Valencia J."/>
        </authorList>
    </citation>
    <scope>NUCLEOTIDE SEQUENCE</scope>
</reference>
<sequence>MRELLSNSRLDASYMLRKQEVGKALADVYWKKRGEALDFGKLVFMTISNTILSMLWGSTIHGKEGEKFFSRVRELSSDFVALQGAANVSDYIPGLARQIEIYHREIKAFTMLSMYLSKSVADHSHRMLDAIIGGTDTTSTTIEWTMAELMQHPDAMQKVIKELDEVVGRSYAVEEFHLPKLCYLDVAIKETIRLHPTVPILVPRSARGDSDLGGYTFPKGATVFINAYAIQRDPYLWDSPLEFRPERFLG</sequence>
<name>A0AAV0JY47_9ROSI</name>
<dbReference type="GO" id="GO:0020037">
    <property type="term" value="F:heme binding"/>
    <property type="evidence" value="ECO:0007669"/>
    <property type="project" value="InterPro"/>
</dbReference>
<dbReference type="PANTHER" id="PTHR47951">
    <property type="entry name" value="OS08G0547900 PROTEIN"/>
    <property type="match status" value="1"/>
</dbReference>
<evidence type="ECO:0000313" key="1">
    <source>
        <dbReference type="EMBL" id="CAI0413773.1"/>
    </source>
</evidence>
<evidence type="ECO:0000313" key="2">
    <source>
        <dbReference type="Proteomes" id="UP001154282"/>
    </source>
</evidence>
<comment type="caution">
    <text evidence="1">The sequence shown here is derived from an EMBL/GenBank/DDBJ whole genome shotgun (WGS) entry which is preliminary data.</text>
</comment>
<dbReference type="InterPro" id="IPR002401">
    <property type="entry name" value="Cyt_P450_E_grp-I"/>
</dbReference>
<proteinExistence type="predicted"/>
<evidence type="ECO:0008006" key="3">
    <source>
        <dbReference type="Google" id="ProtNLM"/>
    </source>
</evidence>
<dbReference type="GO" id="GO:0016705">
    <property type="term" value="F:oxidoreductase activity, acting on paired donors, with incorporation or reduction of molecular oxygen"/>
    <property type="evidence" value="ECO:0007669"/>
    <property type="project" value="InterPro"/>
</dbReference>
<protein>
    <recommendedName>
        <fullName evidence="3">Cytochrome P450</fullName>
    </recommendedName>
</protein>
<dbReference type="SUPFAM" id="SSF48264">
    <property type="entry name" value="Cytochrome P450"/>
    <property type="match status" value="1"/>
</dbReference>
<dbReference type="PANTHER" id="PTHR47951:SF7">
    <property type="entry name" value="FLAVONOID 3',5'-HYDROXYLASE-LIKE ISOFORM X1"/>
    <property type="match status" value="1"/>
</dbReference>
<dbReference type="EMBL" id="CAMGYJ010000005">
    <property type="protein sequence ID" value="CAI0413773.1"/>
    <property type="molecule type" value="Genomic_DNA"/>
</dbReference>
<organism evidence="1 2">
    <name type="scientific">Linum tenue</name>
    <dbReference type="NCBI Taxonomy" id="586396"/>
    <lineage>
        <taxon>Eukaryota</taxon>
        <taxon>Viridiplantae</taxon>
        <taxon>Streptophyta</taxon>
        <taxon>Embryophyta</taxon>
        <taxon>Tracheophyta</taxon>
        <taxon>Spermatophyta</taxon>
        <taxon>Magnoliopsida</taxon>
        <taxon>eudicotyledons</taxon>
        <taxon>Gunneridae</taxon>
        <taxon>Pentapetalae</taxon>
        <taxon>rosids</taxon>
        <taxon>fabids</taxon>
        <taxon>Malpighiales</taxon>
        <taxon>Linaceae</taxon>
        <taxon>Linum</taxon>
    </lineage>
</organism>
<accession>A0AAV0JY47</accession>
<gene>
    <name evidence="1" type="ORF">LITE_LOCUS16076</name>
</gene>
<dbReference type="Gene3D" id="1.10.630.10">
    <property type="entry name" value="Cytochrome P450"/>
    <property type="match status" value="1"/>
</dbReference>
<dbReference type="Proteomes" id="UP001154282">
    <property type="component" value="Unassembled WGS sequence"/>
</dbReference>
<dbReference type="PRINTS" id="PR00463">
    <property type="entry name" value="EP450I"/>
</dbReference>
<dbReference type="AlphaFoldDB" id="A0AAV0JY47"/>
<keyword evidence="2" id="KW-1185">Reference proteome</keyword>
<dbReference type="InterPro" id="IPR001128">
    <property type="entry name" value="Cyt_P450"/>
</dbReference>
<dbReference type="InterPro" id="IPR036396">
    <property type="entry name" value="Cyt_P450_sf"/>
</dbReference>
<dbReference type="PRINTS" id="PR00385">
    <property type="entry name" value="P450"/>
</dbReference>
<dbReference type="Pfam" id="PF00067">
    <property type="entry name" value="p450"/>
    <property type="match status" value="1"/>
</dbReference>
<dbReference type="GO" id="GO:0004497">
    <property type="term" value="F:monooxygenase activity"/>
    <property type="evidence" value="ECO:0007669"/>
    <property type="project" value="InterPro"/>
</dbReference>